<dbReference type="GeneID" id="91754949"/>
<dbReference type="AlphaFoldDB" id="A0A088E4H9"/>
<sequence length="96" mass="11529">MINVGFYYRVKKGHEKEFEETFSKVLEYLKKNFPGFKDGKLYRSVSDPQEYLIYSEWENLEVFRQFVSSQAYRDTTSYGKTIIEGRPTHRVLQQVE</sequence>
<evidence type="ECO:0000313" key="12">
    <source>
        <dbReference type="Proteomes" id="UP000062475"/>
    </source>
</evidence>
<dbReference type="InterPro" id="IPR050404">
    <property type="entry name" value="Heme-degrading_MO"/>
</dbReference>
<dbReference type="GO" id="GO:0004497">
    <property type="term" value="F:monooxygenase activity"/>
    <property type="evidence" value="ECO:0007669"/>
    <property type="project" value="UniProtKB-KW"/>
</dbReference>
<name>A0A088E4H9_9CREN</name>
<dbReference type="PANTHER" id="PTHR34474:SF2">
    <property type="entry name" value="SIGNAL TRANSDUCTION PROTEIN TRAP"/>
    <property type="match status" value="1"/>
</dbReference>
<evidence type="ECO:0000313" key="3">
    <source>
        <dbReference type="EMBL" id="AKV73630.1"/>
    </source>
</evidence>
<gene>
    <name evidence="2" type="ORF">HA72_0499</name>
    <name evidence="3" type="ORF">MsedA_0511</name>
    <name evidence="4" type="ORF">MsedB_0511</name>
    <name evidence="5" type="ORF">MsedC_0510</name>
    <name evidence="6" type="ORF">MsedD_0511</name>
    <name evidence="7" type="ORF">MsedE_0511</name>
</gene>
<reference evidence="7 9" key="3">
    <citation type="submission" date="2015-07" db="EMBL/GenBank/DDBJ databases">
        <title>Physiological, transcriptional responses and genome re-sequencing of acid resistant extremely thermoacidophilic Metallosphaera sedula SARC-M1.</title>
        <authorList>
            <person name="Ai C."/>
            <person name="McCarthy S."/>
            <person name="Eckrich V."/>
            <person name="Rudrappa D."/>
            <person name="Qiu G."/>
            <person name="Blum P."/>
        </authorList>
    </citation>
    <scope>NUCLEOTIDE SEQUENCE [LARGE SCALE GENOMIC DNA]</scope>
    <source>
        <strain evidence="7 9">SARC-M1</strain>
    </source>
</reference>
<evidence type="ECO:0000313" key="7">
    <source>
        <dbReference type="EMBL" id="AKV82613.1"/>
    </source>
</evidence>
<evidence type="ECO:0000313" key="13">
    <source>
        <dbReference type="Proteomes" id="UP000068832"/>
    </source>
</evidence>
<keyword evidence="2" id="KW-0503">Monooxygenase</keyword>
<dbReference type="Gene3D" id="3.30.70.100">
    <property type="match status" value="1"/>
</dbReference>
<reference evidence="10 11" key="2">
    <citation type="journal article" date="2015" name="Genome Announc.">
        <title>Complete Genome Sequences of Evolved Arsenate-Resistant Metallosphaera sedula Strains.</title>
        <authorList>
            <person name="Ai C."/>
            <person name="McCarthy S."/>
            <person name="Schackwitz W."/>
            <person name="Martin J."/>
            <person name="Lipzen A."/>
            <person name="Blum P."/>
        </authorList>
    </citation>
    <scope>NUCLEOTIDE SEQUENCE [LARGE SCALE GENOMIC DNA]</scope>
    <source>
        <strain evidence="5 11">ARS120-1</strain>
        <strain evidence="6 10">ARS120-2</strain>
        <strain evidence="3 13">ARS50-1</strain>
        <strain evidence="4 12">ARS50-2</strain>
    </source>
</reference>
<dbReference type="Proteomes" id="UP000062475">
    <property type="component" value="Chromosome"/>
</dbReference>
<dbReference type="EMBL" id="CP012174">
    <property type="protein sequence ID" value="AKV78120.1"/>
    <property type="molecule type" value="Genomic_DNA"/>
</dbReference>
<dbReference type="RefSeq" id="WP_012020463.1">
    <property type="nucleotide sequence ID" value="NZ_CP008822.1"/>
</dbReference>
<protein>
    <submittedName>
        <fullName evidence="2">Antibiotic biosynthesis monooxygenase</fullName>
    </submittedName>
</protein>
<dbReference type="EMBL" id="CP012175">
    <property type="protein sequence ID" value="AKV80365.1"/>
    <property type="molecule type" value="Genomic_DNA"/>
</dbReference>
<dbReference type="SUPFAM" id="SSF54909">
    <property type="entry name" value="Dimeric alpha+beta barrel"/>
    <property type="match status" value="1"/>
</dbReference>
<dbReference type="Pfam" id="PF03992">
    <property type="entry name" value="ABM"/>
    <property type="match status" value="1"/>
</dbReference>
<evidence type="ECO:0000313" key="5">
    <source>
        <dbReference type="EMBL" id="AKV78120.1"/>
    </source>
</evidence>
<evidence type="ECO:0000259" key="1">
    <source>
        <dbReference type="PROSITE" id="PS51725"/>
    </source>
</evidence>
<dbReference type="OMA" id="YLIYSEW"/>
<dbReference type="Proteomes" id="UP000068832">
    <property type="component" value="Chromosome"/>
</dbReference>
<evidence type="ECO:0000313" key="10">
    <source>
        <dbReference type="Proteomes" id="UP000061362"/>
    </source>
</evidence>
<dbReference type="Proteomes" id="UP000029084">
    <property type="component" value="Chromosome"/>
</dbReference>
<evidence type="ECO:0000313" key="11">
    <source>
        <dbReference type="Proteomes" id="UP000062398"/>
    </source>
</evidence>
<dbReference type="Proteomes" id="UP000062398">
    <property type="component" value="Chromosome"/>
</dbReference>
<evidence type="ECO:0000313" key="9">
    <source>
        <dbReference type="Proteomes" id="UP000056255"/>
    </source>
</evidence>
<dbReference type="EMBL" id="CP008822">
    <property type="protein sequence ID" value="AIM26662.1"/>
    <property type="molecule type" value="Genomic_DNA"/>
</dbReference>
<evidence type="ECO:0000313" key="4">
    <source>
        <dbReference type="EMBL" id="AKV75870.1"/>
    </source>
</evidence>
<dbReference type="InterPro" id="IPR007138">
    <property type="entry name" value="ABM_dom"/>
</dbReference>
<organism evidence="2 8">
    <name type="scientific">Metallosphaera sedula</name>
    <dbReference type="NCBI Taxonomy" id="43687"/>
    <lineage>
        <taxon>Archaea</taxon>
        <taxon>Thermoproteota</taxon>
        <taxon>Thermoprotei</taxon>
        <taxon>Sulfolobales</taxon>
        <taxon>Sulfolobaceae</taxon>
        <taxon>Metallosphaera</taxon>
    </lineage>
</organism>
<proteinExistence type="predicted"/>
<dbReference type="PANTHER" id="PTHR34474">
    <property type="entry name" value="SIGNAL TRANSDUCTION PROTEIN TRAP"/>
    <property type="match status" value="1"/>
</dbReference>
<evidence type="ECO:0000313" key="6">
    <source>
        <dbReference type="EMBL" id="AKV80365.1"/>
    </source>
</evidence>
<dbReference type="EMBL" id="CP012173">
    <property type="protein sequence ID" value="AKV75870.1"/>
    <property type="molecule type" value="Genomic_DNA"/>
</dbReference>
<accession>A0A088E4H9</accession>
<keyword evidence="2" id="KW-0560">Oxidoreductase</keyword>
<dbReference type="PATRIC" id="fig|43687.5.peg.513"/>
<dbReference type="OrthoDB" id="8690at2157"/>
<dbReference type="Proteomes" id="UP000061362">
    <property type="component" value="Chromosome"/>
</dbReference>
<dbReference type="Proteomes" id="UP000056255">
    <property type="component" value="Chromosome"/>
</dbReference>
<feature type="domain" description="ABM" evidence="1">
    <location>
        <begin position="2"/>
        <end position="91"/>
    </location>
</feature>
<dbReference type="InterPro" id="IPR011008">
    <property type="entry name" value="Dimeric_a/b-barrel"/>
</dbReference>
<dbReference type="EMBL" id="CP012172">
    <property type="protein sequence ID" value="AKV73630.1"/>
    <property type="molecule type" value="Genomic_DNA"/>
</dbReference>
<evidence type="ECO:0000313" key="2">
    <source>
        <dbReference type="EMBL" id="AIM26662.1"/>
    </source>
</evidence>
<evidence type="ECO:0000313" key="8">
    <source>
        <dbReference type="Proteomes" id="UP000029084"/>
    </source>
</evidence>
<dbReference type="EMBL" id="CP012176">
    <property type="protein sequence ID" value="AKV82613.1"/>
    <property type="molecule type" value="Genomic_DNA"/>
</dbReference>
<reference evidence="2 8" key="1">
    <citation type="journal article" date="2014" name="J. Bacteriol.">
        <title>Role of an Archaeal PitA Transporter in the Copper and Arsenic Resistance of Metallosphaera sedula, an Extreme Thermoacidophile.</title>
        <authorList>
            <person name="McCarthy S."/>
            <person name="Ai C."/>
            <person name="Wheaton G."/>
            <person name="Tevatia R."/>
            <person name="Eckrich V."/>
            <person name="Kelly R."/>
            <person name="Blum P."/>
        </authorList>
    </citation>
    <scope>NUCLEOTIDE SEQUENCE [LARGE SCALE GENOMIC DNA]</scope>
    <source>
        <strain evidence="2 8">CuR1</strain>
    </source>
</reference>
<dbReference type="PROSITE" id="PS51725">
    <property type="entry name" value="ABM"/>
    <property type="match status" value="1"/>
</dbReference>